<reference evidence="2 3" key="1">
    <citation type="submission" date="2013-03" db="EMBL/GenBank/DDBJ databases">
        <title>The Genome Sequence of Exophiala aquamarina CBS 119918.</title>
        <authorList>
            <consortium name="The Broad Institute Genomics Platform"/>
            <person name="Cuomo C."/>
            <person name="de Hoog S."/>
            <person name="Gorbushina A."/>
            <person name="Walker B."/>
            <person name="Young S.K."/>
            <person name="Zeng Q."/>
            <person name="Gargeya S."/>
            <person name="Fitzgerald M."/>
            <person name="Haas B."/>
            <person name="Abouelleil A."/>
            <person name="Allen A.W."/>
            <person name="Alvarado L."/>
            <person name="Arachchi H.M."/>
            <person name="Berlin A.M."/>
            <person name="Chapman S.B."/>
            <person name="Gainer-Dewar J."/>
            <person name="Goldberg J."/>
            <person name="Griggs A."/>
            <person name="Gujja S."/>
            <person name="Hansen M."/>
            <person name="Howarth C."/>
            <person name="Imamovic A."/>
            <person name="Ireland A."/>
            <person name="Larimer J."/>
            <person name="McCowan C."/>
            <person name="Murphy C."/>
            <person name="Pearson M."/>
            <person name="Poon T.W."/>
            <person name="Priest M."/>
            <person name="Roberts A."/>
            <person name="Saif S."/>
            <person name="Shea T."/>
            <person name="Sisk P."/>
            <person name="Sykes S."/>
            <person name="Wortman J."/>
            <person name="Nusbaum C."/>
            <person name="Birren B."/>
        </authorList>
    </citation>
    <scope>NUCLEOTIDE SEQUENCE [LARGE SCALE GENOMIC DNA]</scope>
    <source>
        <strain evidence="2 3">CBS 119918</strain>
    </source>
</reference>
<keyword evidence="1" id="KW-0472">Membrane</keyword>
<name>A0A072PKC1_9EURO</name>
<dbReference type="EMBL" id="AMGV01000003">
    <property type="protein sequence ID" value="KEF60202.1"/>
    <property type="molecule type" value="Genomic_DNA"/>
</dbReference>
<dbReference type="RefSeq" id="XP_013262792.1">
    <property type="nucleotide sequence ID" value="XM_013407338.1"/>
</dbReference>
<keyword evidence="1" id="KW-1133">Transmembrane helix</keyword>
<proteinExistence type="predicted"/>
<evidence type="ECO:0000313" key="2">
    <source>
        <dbReference type="EMBL" id="KEF60202.1"/>
    </source>
</evidence>
<dbReference type="GeneID" id="25279979"/>
<dbReference type="AlphaFoldDB" id="A0A072PKC1"/>
<feature type="transmembrane region" description="Helical" evidence="1">
    <location>
        <begin position="39"/>
        <end position="71"/>
    </location>
</feature>
<keyword evidence="3" id="KW-1185">Reference proteome</keyword>
<protein>
    <submittedName>
        <fullName evidence="2">Uncharacterized protein</fullName>
    </submittedName>
</protein>
<dbReference type="VEuPathDB" id="FungiDB:A1O9_05052"/>
<evidence type="ECO:0000313" key="3">
    <source>
        <dbReference type="Proteomes" id="UP000027920"/>
    </source>
</evidence>
<dbReference type="HOGENOM" id="CLU_1133595_0_0_1"/>
<organism evidence="2 3">
    <name type="scientific">Exophiala aquamarina CBS 119918</name>
    <dbReference type="NCBI Taxonomy" id="1182545"/>
    <lineage>
        <taxon>Eukaryota</taxon>
        <taxon>Fungi</taxon>
        <taxon>Dikarya</taxon>
        <taxon>Ascomycota</taxon>
        <taxon>Pezizomycotina</taxon>
        <taxon>Eurotiomycetes</taxon>
        <taxon>Chaetothyriomycetidae</taxon>
        <taxon>Chaetothyriales</taxon>
        <taxon>Herpotrichiellaceae</taxon>
        <taxon>Exophiala</taxon>
    </lineage>
</organism>
<dbReference type="OrthoDB" id="4161305at2759"/>
<sequence length="245" mass="26375">MSEQYHTGQPTYPMYVVDPETRTMALPGRPSRPNKLEKLYRTACCGSAAGILLWILALLMVVFVPVGVILARNNSQSPSTQQTLPTSPSVVTMSVTLSAANVSPISTVTETTTEVTTETTTSISTLTSVITTVSVSLLTYSPPSTATVVVTSAVTTTNTATSVSTVTGSTTISTTISSTLTSTLTSMVTSNVSTKESKYLRIPSSSRMKVCSFFQFWSSLALHVVNMHNLRFNHHRKWDPARDPI</sequence>
<evidence type="ECO:0000256" key="1">
    <source>
        <dbReference type="SAM" id="Phobius"/>
    </source>
</evidence>
<dbReference type="Proteomes" id="UP000027920">
    <property type="component" value="Unassembled WGS sequence"/>
</dbReference>
<keyword evidence="1" id="KW-0812">Transmembrane</keyword>
<accession>A0A072PKC1</accession>
<comment type="caution">
    <text evidence="2">The sequence shown here is derived from an EMBL/GenBank/DDBJ whole genome shotgun (WGS) entry which is preliminary data.</text>
</comment>
<gene>
    <name evidence="2" type="ORF">A1O9_05052</name>
</gene>